<dbReference type="VEuPathDB" id="PlasmoDB:PRELSG_1314900"/>
<keyword evidence="4" id="KW-1185">Reference proteome</keyword>
<dbReference type="OrthoDB" id="372510at2759"/>
<dbReference type="OMA" id="KERTHVN"/>
<dbReference type="Proteomes" id="UP000220158">
    <property type="component" value="Chromosome 13"/>
</dbReference>
<dbReference type="EMBL" id="LN835308">
    <property type="protein sequence ID" value="CRH03790.1"/>
    <property type="molecule type" value="Genomic_DNA"/>
</dbReference>
<evidence type="ECO:0000256" key="2">
    <source>
        <dbReference type="SAM" id="MobiDB-lite"/>
    </source>
</evidence>
<evidence type="ECO:0000313" key="4">
    <source>
        <dbReference type="Proteomes" id="UP000220158"/>
    </source>
</evidence>
<dbReference type="KEGG" id="prel:PRELSG_1314900"/>
<sequence length="1913" mass="229814">MNERSKIKFTDYINFIRKKKNYENNNLIKNYNEINSFNLKNSSYISNNLNHYIKNLCKCKMDMKDKKKSIYFYKDRQEESIEISSQENNLNIYQKSNEFSYGFNNQNINKGNFLKKKSTLYDNSSKNSFFYEIENSEKSQNDYSNFENEKEKNNLSRKSFYSIYDYTDENDESDYQIIKKNKKNNILHEKGCNTCYNDNVLEDVYDDNYYMHIYDTDNLKSNNLITKSSNKNINKNKNKDANINRNKYFNRKKYNRKKKIRKELINKIDYLVKCYKIYNAKVKFHYVGIITILKKYIYVIKNNNILFFKKKLNNKKIPLISKIKKKYDSCCTFYFIQKKYLYNIETKHKRNRCSFLRYLYLCKLKKKLQNYYRHRKLERKFFFKNLMKLINSQIKKNYFFNEYIDCGLKDEFNKNKSIINKKHSSNEHAIKKYLMYCFQNNTHFRESLDNEKSCKKISKYKKYTNNENKNYEKKKKDIKKKKKESCIDLETKMKDMYKKEKNIKQNSITKNVCDNKKEKEKFDICVDCGQLYMNFVKEANHFNNFKNGKLSSDINIIKKVILSKKGKNENYIDNDKGSNNNINTINCKNSSNEKKNDIYDNIKKRNNSKNRNIIKNYNNNKNKNDIDKVNNNVTKKITVHNVENVNNDDNKNFNSDSSKNINNDNIKNLNNENNKITKNDNSESIISISTEEVSANIIENEEISNSYSEKINNDKNEDMNNNSNENVHNDNIKNMSTNNLKEINNNNISNEKECTYMNKNEEHITLEKSLKNEMTDEIYNFSTNDQIDKTKNYKKYDLTYENEEKCKSNQKDTHTIINYETEIEAKMEIEIKKSLEEIISSYINNDIINQDTELNNIDQINIEEKNDKEKDIQINGDREIILNNSFSLNTHEQSNLDGNSKVESISNFFHSFKKLNSEYINIESKKKKKKKNVKKKKHQREVENIVRKVETNGNCNNNFKTSSDIYNFYFLLQSQILDEFKKGYLKKMKKIFNKKCKKIEKDISENLKTIVNIFNNVDHINDAHIHICKKKKENSQENNFKNEIKVNCKDKKLRNNKAKTQIINDKNSCISSIDNNYMYINEPKSENDNNQYCDSKYNHNDFIENNAITYINNSCDTLDNIYKNDCNIKNSDTEYIKWKRIHKKQQNEEIHITNILDTIKKNIYKKQSSLNSKKDDENKNGEVKLNILRSNSLIDLKQNSIFKNLNYPKFCNSIKNDIYNKINALKYLNIIKQKSVSDIILKKINAIGSQHRKWNKKINDKNYVKEFIQHIKKKNIDKMKLYNSVKEIKKSLNKIIKTERKKKRKKVKNLFRKLELYKKKDIIKISKLKINKKIHYINSYNNIYYKFKKQLSESKLSDVIFSKFIKSLNNVKKNEIINNTKYHLNEKIKNEINSNIKKAPVYIYRIKHQNKYKPIKNFKYSFLFIKKPIYHPLIRYKFIPYYYYDYRSRNKGYILNSPLDINKIRKLNYNKEKNENFISNYTSNNNYNMNYDNNNNNITNFMNNKISFISKGFDNKNISNNINDYYISLDKAYTTQNNYHSNFNNTYRTLSDNEDICVNKKYDWRHLGRRIYAKGKIYINRNNHIINKYNKQYKYQIISINNKMRNIRYNFFIYDIFKKIFKLSKNVNHKRRNLVEISNMRYNDNSNEKNKYEILNNFDIQKKIENNNTSLINYSLNNNIEKMKYLYVKNTNNLYFFEIVQNKKNEINNENNINDIKSYDNISTFYLNKNLYKDTILKKKDNFFDTINYNIKNIPKDNRNNIELQLNNYYKINEEMLPNSNNLSMHKTCSKNCILKNTYGAYNNMNNLYNTTINHINKNNLTKCHLKVKKIYFNNTNETSQIKDSNLKNTSLQNTLKDNYFYDINNTNLTNVTLKNKNIESFQICSINSLKNEHIKNTNYKHHIENICIYKDF</sequence>
<dbReference type="GeneID" id="39738082"/>
<proteinExistence type="predicted"/>
<name>A0A1J1HDD7_PLARL</name>
<evidence type="ECO:0000313" key="3">
    <source>
        <dbReference type="EMBL" id="CRH03790.1"/>
    </source>
</evidence>
<reference evidence="3 4" key="1">
    <citation type="submission" date="2015-04" db="EMBL/GenBank/DDBJ databases">
        <authorList>
            <consortium name="Pathogen Informatics"/>
        </authorList>
    </citation>
    <scope>NUCLEOTIDE SEQUENCE [LARGE SCALE GENOMIC DNA]</scope>
    <source>
        <strain evidence="3 4">SGS1</strain>
    </source>
</reference>
<gene>
    <name evidence="3" type="ORF">PRELSG_1314900</name>
</gene>
<accession>A0A1J1HDD7</accession>
<keyword evidence="1" id="KW-0175">Coiled coil</keyword>
<feature type="region of interest" description="Disordered" evidence="2">
    <location>
        <begin position="645"/>
        <end position="666"/>
    </location>
</feature>
<feature type="coiled-coil region" evidence="1">
    <location>
        <begin position="912"/>
        <end position="948"/>
    </location>
</feature>
<organism evidence="3 4">
    <name type="scientific">Plasmodium relictum</name>
    <dbReference type="NCBI Taxonomy" id="85471"/>
    <lineage>
        <taxon>Eukaryota</taxon>
        <taxon>Sar</taxon>
        <taxon>Alveolata</taxon>
        <taxon>Apicomplexa</taxon>
        <taxon>Aconoidasida</taxon>
        <taxon>Haemosporida</taxon>
        <taxon>Plasmodiidae</taxon>
        <taxon>Plasmodium</taxon>
        <taxon>Plasmodium (Haemamoeba)</taxon>
    </lineage>
</organism>
<dbReference type="RefSeq" id="XP_028535797.1">
    <property type="nucleotide sequence ID" value="XM_028678675.1"/>
</dbReference>
<protein>
    <submittedName>
        <fullName evidence="3">Uncharacterized protein</fullName>
    </submittedName>
</protein>
<evidence type="ECO:0000256" key="1">
    <source>
        <dbReference type="SAM" id="Coils"/>
    </source>
</evidence>